<dbReference type="Gene3D" id="2.40.170.20">
    <property type="entry name" value="TonB-dependent receptor, beta-barrel domain"/>
    <property type="match status" value="1"/>
</dbReference>
<keyword evidence="9 11" id="KW-0472">Membrane</keyword>
<evidence type="ECO:0000259" key="15">
    <source>
        <dbReference type="Pfam" id="PF07715"/>
    </source>
</evidence>
<dbReference type="SUPFAM" id="SSF56935">
    <property type="entry name" value="Porins"/>
    <property type="match status" value="1"/>
</dbReference>
<keyword evidence="13" id="KW-0732">Signal</keyword>
<evidence type="ECO:0000256" key="8">
    <source>
        <dbReference type="ARBA" id="ARBA00023077"/>
    </source>
</evidence>
<dbReference type="InterPro" id="IPR012910">
    <property type="entry name" value="Plug_dom"/>
</dbReference>
<reference evidence="17" key="1">
    <citation type="journal article" date="2017" name="J. Biotechnol.">
        <title>Complete genome sequence of Novosphingobium resinovorum SA1, a versatile xenobiotic-degrading bacterium capable of utilizing sulfanilic acid.</title>
        <authorList>
            <person name="Hegedus B."/>
            <person name="Kos P.B."/>
            <person name="Balint B."/>
            <person name="Maroti G."/>
            <person name="Gan H.M."/>
            <person name="Perei K."/>
            <person name="Rakhely G."/>
        </authorList>
    </citation>
    <scope>NUCLEOTIDE SEQUENCE [LARGE SCALE GENOMIC DNA]</scope>
    <source>
        <strain evidence="17">SA1</strain>
    </source>
</reference>
<dbReference type="GO" id="GO:0009279">
    <property type="term" value="C:cell outer membrane"/>
    <property type="evidence" value="ECO:0007669"/>
    <property type="project" value="UniProtKB-SubCell"/>
</dbReference>
<protein>
    <recommendedName>
        <fullName evidence="18">TonB-dependent receptor</fullName>
    </recommendedName>
</protein>
<dbReference type="KEGG" id="nre:BES08_27345"/>
<comment type="subcellular location">
    <subcellularLocation>
        <location evidence="1 11">Cell outer membrane</location>
        <topology evidence="1 11">Multi-pass membrane protein</topology>
    </subcellularLocation>
</comment>
<geneLocation type="plasmid" evidence="16 17">
    <name>pSA2</name>
</geneLocation>
<dbReference type="EMBL" id="CP017077">
    <property type="protein sequence ID" value="AOR80562.1"/>
    <property type="molecule type" value="Genomic_DNA"/>
</dbReference>
<feature type="domain" description="TonB-dependent receptor-like beta-barrel" evidence="14">
    <location>
        <begin position="276"/>
        <end position="738"/>
    </location>
</feature>
<keyword evidence="2 11" id="KW-0813">Transport</keyword>
<accession>A0A1D8AEL9</accession>
<evidence type="ECO:0000313" key="17">
    <source>
        <dbReference type="Proteomes" id="UP000094626"/>
    </source>
</evidence>
<evidence type="ECO:0000256" key="11">
    <source>
        <dbReference type="PROSITE-ProRule" id="PRU01360"/>
    </source>
</evidence>
<dbReference type="PROSITE" id="PS52016">
    <property type="entry name" value="TONB_DEPENDENT_REC_3"/>
    <property type="match status" value="1"/>
</dbReference>
<keyword evidence="5 11" id="KW-0812">Transmembrane</keyword>
<dbReference type="PANTHER" id="PTHR32552">
    <property type="entry name" value="FERRICHROME IRON RECEPTOR-RELATED"/>
    <property type="match status" value="1"/>
</dbReference>
<proteinExistence type="inferred from homology"/>
<dbReference type="AlphaFoldDB" id="A0A1D8AEL9"/>
<name>A0A1D8AEL9_9SPHN</name>
<evidence type="ECO:0000256" key="10">
    <source>
        <dbReference type="ARBA" id="ARBA00023237"/>
    </source>
</evidence>
<dbReference type="Pfam" id="PF07715">
    <property type="entry name" value="Plug"/>
    <property type="match status" value="1"/>
</dbReference>
<dbReference type="Pfam" id="PF00593">
    <property type="entry name" value="TonB_dep_Rec_b-barrel"/>
    <property type="match status" value="1"/>
</dbReference>
<evidence type="ECO:0008006" key="18">
    <source>
        <dbReference type="Google" id="ProtNLM"/>
    </source>
</evidence>
<dbReference type="PANTHER" id="PTHR32552:SF81">
    <property type="entry name" value="TONB-DEPENDENT OUTER MEMBRANE RECEPTOR"/>
    <property type="match status" value="1"/>
</dbReference>
<evidence type="ECO:0000256" key="13">
    <source>
        <dbReference type="SAM" id="SignalP"/>
    </source>
</evidence>
<evidence type="ECO:0000256" key="4">
    <source>
        <dbReference type="ARBA" id="ARBA00022496"/>
    </source>
</evidence>
<feature type="domain" description="TonB-dependent receptor plug" evidence="15">
    <location>
        <begin position="51"/>
        <end position="158"/>
    </location>
</feature>
<evidence type="ECO:0000256" key="7">
    <source>
        <dbReference type="ARBA" id="ARBA00023065"/>
    </source>
</evidence>
<keyword evidence="10 11" id="KW-0998">Cell outer membrane</keyword>
<dbReference type="GO" id="GO:0006826">
    <property type="term" value="P:iron ion transport"/>
    <property type="evidence" value="ECO:0007669"/>
    <property type="project" value="UniProtKB-KW"/>
</dbReference>
<evidence type="ECO:0000256" key="5">
    <source>
        <dbReference type="ARBA" id="ARBA00022692"/>
    </source>
</evidence>
<keyword evidence="3 11" id="KW-1134">Transmembrane beta strand</keyword>
<dbReference type="RefSeq" id="WP_069709949.1">
    <property type="nucleotide sequence ID" value="NZ_CP017077.1"/>
</dbReference>
<dbReference type="InterPro" id="IPR000531">
    <property type="entry name" value="Beta-barrel_TonB"/>
</dbReference>
<dbReference type="InterPro" id="IPR036942">
    <property type="entry name" value="Beta-barrel_TonB_sf"/>
</dbReference>
<keyword evidence="17" id="KW-1185">Reference proteome</keyword>
<keyword evidence="6" id="KW-0408">Iron</keyword>
<evidence type="ECO:0000256" key="9">
    <source>
        <dbReference type="ARBA" id="ARBA00023136"/>
    </source>
</evidence>
<keyword evidence="8 12" id="KW-0798">TonB box</keyword>
<gene>
    <name evidence="16" type="ORF">BES08_27345</name>
</gene>
<evidence type="ECO:0000256" key="2">
    <source>
        <dbReference type="ARBA" id="ARBA00022448"/>
    </source>
</evidence>
<evidence type="ECO:0000256" key="12">
    <source>
        <dbReference type="RuleBase" id="RU003357"/>
    </source>
</evidence>
<dbReference type="InterPro" id="IPR006311">
    <property type="entry name" value="TAT_signal"/>
</dbReference>
<feature type="chain" id="PRO_5009104908" description="TonB-dependent receptor" evidence="13">
    <location>
        <begin position="28"/>
        <end position="773"/>
    </location>
</feature>
<evidence type="ECO:0000313" key="16">
    <source>
        <dbReference type="EMBL" id="AOR80562.1"/>
    </source>
</evidence>
<comment type="similarity">
    <text evidence="11 12">Belongs to the TonB-dependent receptor family.</text>
</comment>
<keyword evidence="7" id="KW-0406">Ion transport</keyword>
<keyword evidence="4" id="KW-0410">Iron transport</keyword>
<evidence type="ECO:0000259" key="14">
    <source>
        <dbReference type="Pfam" id="PF00593"/>
    </source>
</evidence>
<sequence>MTVRVSPRHALAASVATIALAAAPAMAQQAPANEREMQEIIVTAQKREQSIKDVGMSIQATSGEELSRTGITDVAGLSKVTAGFFANESIYQTPVYTIRGIGFQDSALGAGPTVSVYTDQAPIPFSAETQGVTLDLQRVEVLKGPQGTLFGQNSTGGAVNYIANTPTDHLSAGLNASLGRFWTTDVEGFVSGPISDTLRVRLAGRTIQSGSWQYDYVNGDKLGKKDFLNGRFLAEFEPSSAVKFTLNVSGWRDRSEEVIPQFFGVELNGTNVAPPDGYLNYPVAPKNTRAASWDKGRDWRRNNHMVFTSLRGDFDLGGVTVTSLTSYQDFHRFQPIDGDGTSYTNMYVPQTGDIETFYQELRVSGDFGGRGSWMIGGNYEHDKVFDQFYQEFPDSSAAYVFGLPLGTNYDYSRQKIRTFAAFANVEYPLTDRLTLLAGARYTKSKRNYESCGYDAGDGNAAAVFEAISDYLRGLNGLPPAAQIGVGQCFSLTGAPDYLPALERNTLTEDNVSWRAGLNYKLDRATLLYANISKGYKAGSFPTISVSFNRPQLLPVTQESVLAYELGIKSTQAQGRISFDLSGFYYDYRNKQLLGAVLDPIFGPLNALVNVPKSHIIGFDLAATLIPVDGLTIKPMLAFTKTRIDGNFVNYDYSGALGNFTGEPFPFARKWQGNVDVEYRFPVADDREVFLGANVDYAGASNSKLGEPERFKLNARALLDLRAGIEMGDVTFSIWGRNVTDKFYITNSLRQNDADIRFVGAPATYGATVNVRFQ</sequence>
<organism evidence="16 17">
    <name type="scientific">Novosphingobium resinovorum</name>
    <dbReference type="NCBI Taxonomy" id="158500"/>
    <lineage>
        <taxon>Bacteria</taxon>
        <taxon>Pseudomonadati</taxon>
        <taxon>Pseudomonadota</taxon>
        <taxon>Alphaproteobacteria</taxon>
        <taxon>Sphingomonadales</taxon>
        <taxon>Sphingomonadaceae</taxon>
        <taxon>Novosphingobium</taxon>
    </lineage>
</organism>
<dbReference type="PROSITE" id="PS51318">
    <property type="entry name" value="TAT"/>
    <property type="match status" value="1"/>
</dbReference>
<evidence type="ECO:0000256" key="6">
    <source>
        <dbReference type="ARBA" id="ARBA00023004"/>
    </source>
</evidence>
<keyword evidence="16" id="KW-0614">Plasmid</keyword>
<dbReference type="InterPro" id="IPR039426">
    <property type="entry name" value="TonB-dep_rcpt-like"/>
</dbReference>
<evidence type="ECO:0000256" key="3">
    <source>
        <dbReference type="ARBA" id="ARBA00022452"/>
    </source>
</evidence>
<evidence type="ECO:0000256" key="1">
    <source>
        <dbReference type="ARBA" id="ARBA00004571"/>
    </source>
</evidence>
<feature type="signal peptide" evidence="13">
    <location>
        <begin position="1"/>
        <end position="27"/>
    </location>
</feature>
<dbReference type="Proteomes" id="UP000094626">
    <property type="component" value="Plasmid pSA2"/>
</dbReference>